<accession>A0A4U6W3E0</accession>
<dbReference type="Proteomes" id="UP000298652">
    <property type="component" value="Chromosome 1"/>
</dbReference>
<evidence type="ECO:0000313" key="3">
    <source>
        <dbReference type="Proteomes" id="UP000298652"/>
    </source>
</evidence>
<protein>
    <submittedName>
        <fullName evidence="2">Uncharacterized protein</fullName>
    </submittedName>
</protein>
<evidence type="ECO:0000256" key="1">
    <source>
        <dbReference type="SAM" id="SignalP"/>
    </source>
</evidence>
<feature type="signal peptide" evidence="1">
    <location>
        <begin position="1"/>
        <end position="26"/>
    </location>
</feature>
<gene>
    <name evidence="2" type="ORF">SEVIR_1G010950v2</name>
</gene>
<sequence length="47" mass="5184">MCKLLVNLASILASLHIQWSCTTVSGDNTTDSCFPFSFRKQFQGISS</sequence>
<keyword evidence="1" id="KW-0732">Signal</keyword>
<organism evidence="2 3">
    <name type="scientific">Setaria viridis</name>
    <name type="common">Green bristlegrass</name>
    <name type="synonym">Setaria italica subsp. viridis</name>
    <dbReference type="NCBI Taxonomy" id="4556"/>
    <lineage>
        <taxon>Eukaryota</taxon>
        <taxon>Viridiplantae</taxon>
        <taxon>Streptophyta</taxon>
        <taxon>Embryophyta</taxon>
        <taxon>Tracheophyta</taxon>
        <taxon>Spermatophyta</taxon>
        <taxon>Magnoliopsida</taxon>
        <taxon>Liliopsida</taxon>
        <taxon>Poales</taxon>
        <taxon>Poaceae</taxon>
        <taxon>PACMAD clade</taxon>
        <taxon>Panicoideae</taxon>
        <taxon>Panicodae</taxon>
        <taxon>Paniceae</taxon>
        <taxon>Cenchrinae</taxon>
        <taxon>Setaria</taxon>
    </lineage>
</organism>
<dbReference type="EMBL" id="CM016552">
    <property type="protein sequence ID" value="TKW36881.1"/>
    <property type="molecule type" value="Genomic_DNA"/>
</dbReference>
<feature type="chain" id="PRO_5020314432" evidence="1">
    <location>
        <begin position="27"/>
        <end position="47"/>
    </location>
</feature>
<evidence type="ECO:0000313" key="2">
    <source>
        <dbReference type="EMBL" id="TKW36881.1"/>
    </source>
</evidence>
<dbReference type="AlphaFoldDB" id="A0A4U6W3E0"/>
<proteinExistence type="predicted"/>
<keyword evidence="3" id="KW-1185">Reference proteome</keyword>
<name>A0A4U6W3E0_SETVI</name>
<reference evidence="2" key="1">
    <citation type="submission" date="2019-03" db="EMBL/GenBank/DDBJ databases">
        <title>WGS assembly of Setaria viridis.</title>
        <authorList>
            <person name="Huang P."/>
            <person name="Jenkins J."/>
            <person name="Grimwood J."/>
            <person name="Barry K."/>
            <person name="Healey A."/>
            <person name="Mamidi S."/>
            <person name="Sreedasyam A."/>
            <person name="Shu S."/>
            <person name="Feldman M."/>
            <person name="Wu J."/>
            <person name="Yu Y."/>
            <person name="Chen C."/>
            <person name="Johnson J."/>
            <person name="Rokhsar D."/>
            <person name="Baxter I."/>
            <person name="Schmutz J."/>
            <person name="Brutnell T."/>
            <person name="Kellogg E."/>
        </authorList>
    </citation>
    <scope>NUCLEOTIDE SEQUENCE [LARGE SCALE GENOMIC DNA]</scope>
</reference>
<dbReference type="Gramene" id="TKW36881">
    <property type="protein sequence ID" value="TKW36881"/>
    <property type="gene ID" value="SEVIR_1G010950v2"/>
</dbReference>